<comment type="caution">
    <text evidence="3">The sequence shown here is derived from an EMBL/GenBank/DDBJ whole genome shotgun (WGS) entry which is preliminary data.</text>
</comment>
<accession>A0AAV9X3M8</accession>
<protein>
    <submittedName>
        <fullName evidence="3">Uncharacterized protein</fullName>
    </submittedName>
</protein>
<keyword evidence="4" id="KW-1185">Reference proteome</keyword>
<keyword evidence="2" id="KW-0732">Signal</keyword>
<organism evidence="3 4">
    <name type="scientific">Orbilia ellipsospora</name>
    <dbReference type="NCBI Taxonomy" id="2528407"/>
    <lineage>
        <taxon>Eukaryota</taxon>
        <taxon>Fungi</taxon>
        <taxon>Dikarya</taxon>
        <taxon>Ascomycota</taxon>
        <taxon>Pezizomycotina</taxon>
        <taxon>Orbiliomycetes</taxon>
        <taxon>Orbiliales</taxon>
        <taxon>Orbiliaceae</taxon>
        <taxon>Orbilia</taxon>
    </lineage>
</organism>
<evidence type="ECO:0000256" key="1">
    <source>
        <dbReference type="SAM" id="MobiDB-lite"/>
    </source>
</evidence>
<dbReference type="AlphaFoldDB" id="A0AAV9X3M8"/>
<proteinExistence type="predicted"/>
<evidence type="ECO:0000256" key="2">
    <source>
        <dbReference type="SAM" id="SignalP"/>
    </source>
</evidence>
<feature type="compositionally biased region" description="Acidic residues" evidence="1">
    <location>
        <begin position="296"/>
        <end position="314"/>
    </location>
</feature>
<feature type="chain" id="PRO_5043362196" evidence="2">
    <location>
        <begin position="26"/>
        <end position="344"/>
    </location>
</feature>
<dbReference type="Proteomes" id="UP001365542">
    <property type="component" value="Unassembled WGS sequence"/>
</dbReference>
<feature type="region of interest" description="Disordered" evidence="1">
    <location>
        <begin position="293"/>
        <end position="344"/>
    </location>
</feature>
<feature type="signal peptide" evidence="2">
    <location>
        <begin position="1"/>
        <end position="25"/>
    </location>
</feature>
<reference evidence="3 4" key="1">
    <citation type="submission" date="2019-10" db="EMBL/GenBank/DDBJ databases">
        <authorList>
            <person name="Palmer J.M."/>
        </authorList>
    </citation>
    <scope>NUCLEOTIDE SEQUENCE [LARGE SCALE GENOMIC DNA]</scope>
    <source>
        <strain evidence="3 4">TWF694</strain>
    </source>
</reference>
<evidence type="ECO:0000313" key="3">
    <source>
        <dbReference type="EMBL" id="KAK6535320.1"/>
    </source>
</evidence>
<gene>
    <name evidence="3" type="ORF">TWF694_001784</name>
</gene>
<sequence length="344" mass="38048">MHFQEFITGAATWLAIFGTVPLVQGSDSPEIQSAAQVDFFVKAKVDDGNLPNLKSKLEKLIKMADITYPFSKNIPPTPGSLNQYYIAQSAMNAIRESIPTLQKHHPTNLVLGNATVSLFNSLAKSAFGTVNIKPDFFDKRKEPKSPVRAWVAVSEFINFIKSHPYLLTEPKAIFLWIFNTKVNEARDSFKLSFKDADALGDGLFAISDYFDKVKRVVSQEHKKWEKLVTGFPEAGEIKEKVRGPVSSFVKVIGVWAKALMDTGEAMADCEINRLGESDVNNIVDALALFVSGQWDDGSEGDDDDDYDEDEEMEDTTTRANSVVGEEGSVADSNTGDSPLIDEEF</sequence>
<dbReference type="EMBL" id="JAVHJO010000010">
    <property type="protein sequence ID" value="KAK6535320.1"/>
    <property type="molecule type" value="Genomic_DNA"/>
</dbReference>
<name>A0AAV9X3M8_9PEZI</name>
<evidence type="ECO:0000313" key="4">
    <source>
        <dbReference type="Proteomes" id="UP001365542"/>
    </source>
</evidence>